<dbReference type="InterPro" id="IPR001309">
    <property type="entry name" value="Pept_C14_p20"/>
</dbReference>
<dbReference type="Gene3D" id="2.60.40.10">
    <property type="entry name" value="Immunoglobulins"/>
    <property type="match status" value="1"/>
</dbReference>
<reference evidence="3 4" key="2">
    <citation type="submission" date="2018-11" db="EMBL/GenBank/DDBJ databases">
        <authorList>
            <consortium name="Pathogen Informatics"/>
        </authorList>
    </citation>
    <scope>NUCLEOTIDE SEQUENCE [LARGE SCALE GENOMIC DNA]</scope>
</reference>
<proteinExistence type="predicted"/>
<dbReference type="InterPro" id="IPR007110">
    <property type="entry name" value="Ig-like_dom"/>
</dbReference>
<dbReference type="InterPro" id="IPR052039">
    <property type="entry name" value="Caspase-related_regulators"/>
</dbReference>
<feature type="domain" description="Caspase family p20" evidence="1">
    <location>
        <begin position="148"/>
        <end position="225"/>
    </location>
</feature>
<evidence type="ECO:0000259" key="1">
    <source>
        <dbReference type="PROSITE" id="PS50208"/>
    </source>
</evidence>
<dbReference type="InterPro" id="IPR013783">
    <property type="entry name" value="Ig-like_fold"/>
</dbReference>
<evidence type="ECO:0000259" key="2">
    <source>
        <dbReference type="PROSITE" id="PS50835"/>
    </source>
</evidence>
<dbReference type="InterPro" id="IPR036179">
    <property type="entry name" value="Ig-like_dom_sf"/>
</dbReference>
<keyword evidence="4" id="KW-1185">Reference proteome</keyword>
<reference evidence="5" key="1">
    <citation type="submission" date="2016-06" db="UniProtKB">
        <authorList>
            <consortium name="WormBaseParasite"/>
        </authorList>
    </citation>
    <scope>IDENTIFICATION</scope>
</reference>
<dbReference type="Gene3D" id="3.40.50.1460">
    <property type="match status" value="1"/>
</dbReference>
<protein>
    <submittedName>
        <fullName evidence="5">Mucosa-associated lymphoid tissue lymphoma translocation protein 1</fullName>
    </submittedName>
</protein>
<dbReference type="EMBL" id="UZAM01011893">
    <property type="protein sequence ID" value="VDP18851.1"/>
    <property type="molecule type" value="Genomic_DNA"/>
</dbReference>
<dbReference type="OrthoDB" id="412369at2759"/>
<dbReference type="SUPFAM" id="SSF52129">
    <property type="entry name" value="Caspase-like"/>
    <property type="match status" value="1"/>
</dbReference>
<dbReference type="GO" id="GO:0004197">
    <property type="term" value="F:cysteine-type endopeptidase activity"/>
    <property type="evidence" value="ECO:0007669"/>
    <property type="project" value="InterPro"/>
</dbReference>
<feature type="domain" description="Ig-like" evidence="2">
    <location>
        <begin position="26"/>
        <end position="95"/>
    </location>
</feature>
<dbReference type="PANTHER" id="PTHR22576:SF37">
    <property type="entry name" value="MUCOSA-ASSOCIATED LYMPHOID TISSUE LYMPHOMA TRANSLOCATION PROTEIN 1"/>
    <property type="match status" value="1"/>
</dbReference>
<evidence type="ECO:0000313" key="4">
    <source>
        <dbReference type="Proteomes" id="UP000270296"/>
    </source>
</evidence>
<gene>
    <name evidence="3" type="ORF">SBAD_LOCUS8720</name>
</gene>
<dbReference type="Pfam" id="PF00656">
    <property type="entry name" value="Peptidase_C14"/>
    <property type="match status" value="1"/>
</dbReference>
<organism evidence="5">
    <name type="scientific">Soboliphyme baturini</name>
    <dbReference type="NCBI Taxonomy" id="241478"/>
    <lineage>
        <taxon>Eukaryota</taxon>
        <taxon>Metazoa</taxon>
        <taxon>Ecdysozoa</taxon>
        <taxon>Nematoda</taxon>
        <taxon>Enoplea</taxon>
        <taxon>Dorylaimia</taxon>
        <taxon>Dioctophymatida</taxon>
        <taxon>Dioctophymatoidea</taxon>
        <taxon>Soboliphymatidae</taxon>
        <taxon>Soboliphyme</taxon>
    </lineage>
</organism>
<dbReference type="AlphaFoldDB" id="A0A183IYM2"/>
<accession>A0A183IYM2</accession>
<dbReference type="SUPFAM" id="SSF48726">
    <property type="entry name" value="Immunoglobulin"/>
    <property type="match status" value="1"/>
</dbReference>
<name>A0A183IYM2_9BILA</name>
<dbReference type="PROSITE" id="PS50835">
    <property type="entry name" value="IG_LIKE"/>
    <property type="match status" value="1"/>
</dbReference>
<dbReference type="PANTHER" id="PTHR22576">
    <property type="entry name" value="MUCOSA ASSOCIATED LYMPHOID TISSUE LYMPHOMA TRANSLOCATION PROTEIN 1/PARACASPASE"/>
    <property type="match status" value="1"/>
</dbReference>
<sequence length="274" mass="30503">MLAINVNEAVQIIADATMKPVRGGFSFSCYAIGFPYPKYQWYCDGSSVEGCSDNVLIIDRNSAVSGTFYYCEVSNEIRDGETWSNFYRRKNKQFTSSAISCSVTLPDFVDIIDLDLEDENGRTLLENEDASFLSHTSSSVPSTTLFATDKVALIICNSQYQYLQKLTTPPYDAETLAEALIHLGFKTVTLADLNLHEMKLIVNEYCALLGYGVYAVFYFVGHGFEFNGQCYLIPVDVADENVSCSVCLCAEEVLALMQETNPALNLLLLDICRK</sequence>
<dbReference type="PROSITE" id="PS50208">
    <property type="entry name" value="CASPASE_P20"/>
    <property type="match status" value="1"/>
</dbReference>
<dbReference type="GO" id="GO:0006508">
    <property type="term" value="P:proteolysis"/>
    <property type="evidence" value="ECO:0007669"/>
    <property type="project" value="InterPro"/>
</dbReference>
<dbReference type="InterPro" id="IPR029030">
    <property type="entry name" value="Caspase-like_dom_sf"/>
</dbReference>
<dbReference type="WBParaSite" id="SBAD_0000903301-mRNA-1">
    <property type="protein sequence ID" value="SBAD_0000903301-mRNA-1"/>
    <property type="gene ID" value="SBAD_0000903301"/>
</dbReference>
<dbReference type="Proteomes" id="UP000270296">
    <property type="component" value="Unassembled WGS sequence"/>
</dbReference>
<dbReference type="InterPro" id="IPR011600">
    <property type="entry name" value="Pept_C14_caspase"/>
</dbReference>
<evidence type="ECO:0000313" key="5">
    <source>
        <dbReference type="WBParaSite" id="SBAD_0000903301-mRNA-1"/>
    </source>
</evidence>
<evidence type="ECO:0000313" key="3">
    <source>
        <dbReference type="EMBL" id="VDP18851.1"/>
    </source>
</evidence>